<dbReference type="EMBL" id="JAAIKB010000034">
    <property type="protein sequence ID" value="NGM24365.1"/>
    <property type="molecule type" value="Genomic_DNA"/>
</dbReference>
<proteinExistence type="predicted"/>
<evidence type="ECO:0000313" key="2">
    <source>
        <dbReference type="EMBL" id="NGM24365.1"/>
    </source>
</evidence>
<keyword evidence="1" id="KW-0732">Signal</keyword>
<dbReference type="Proteomes" id="UP000475385">
    <property type="component" value="Unassembled WGS sequence"/>
</dbReference>
<dbReference type="PROSITE" id="PS51257">
    <property type="entry name" value="PROKAR_LIPOPROTEIN"/>
    <property type="match status" value="1"/>
</dbReference>
<keyword evidence="3" id="KW-1185">Reference proteome</keyword>
<feature type="chain" id="PRO_5026693936" description="Lipoprotein" evidence="1">
    <location>
        <begin position="23"/>
        <end position="185"/>
    </location>
</feature>
<accession>A0A6M1LV33</accession>
<protein>
    <recommendedName>
        <fullName evidence="4">Lipoprotein</fullName>
    </recommendedName>
</protein>
<evidence type="ECO:0000313" key="3">
    <source>
        <dbReference type="Proteomes" id="UP000475385"/>
    </source>
</evidence>
<organism evidence="2 3">
    <name type="scientific">Falsiroseomonas algicola</name>
    <dbReference type="NCBI Taxonomy" id="2716930"/>
    <lineage>
        <taxon>Bacteria</taxon>
        <taxon>Pseudomonadati</taxon>
        <taxon>Pseudomonadota</taxon>
        <taxon>Alphaproteobacteria</taxon>
        <taxon>Acetobacterales</taxon>
        <taxon>Roseomonadaceae</taxon>
        <taxon>Falsiroseomonas</taxon>
    </lineage>
</organism>
<gene>
    <name evidence="2" type="ORF">G3576_30535</name>
</gene>
<comment type="caution">
    <text evidence="2">The sequence shown here is derived from an EMBL/GenBank/DDBJ whole genome shotgun (WGS) entry which is preliminary data.</text>
</comment>
<evidence type="ECO:0008006" key="4">
    <source>
        <dbReference type="Google" id="ProtNLM"/>
    </source>
</evidence>
<evidence type="ECO:0000256" key="1">
    <source>
        <dbReference type="SAM" id="SignalP"/>
    </source>
</evidence>
<dbReference type="AlphaFoldDB" id="A0A6M1LV33"/>
<reference evidence="2 3" key="2">
    <citation type="submission" date="2020-03" db="EMBL/GenBank/DDBJ databases">
        <title>Roseomonas stagni sp. nov., isolated from pond water in Japan.</title>
        <authorList>
            <person name="Furuhata K."/>
            <person name="Miyamoto H."/>
            <person name="Goto K."/>
        </authorList>
    </citation>
    <scope>NUCLEOTIDE SEQUENCE [LARGE SCALE GENOMIC DNA]</scope>
    <source>
        <strain evidence="2 3">PeD5</strain>
    </source>
</reference>
<sequence>MSLRSCRAVLAGAGLVLTVACAGNPSEPPVRIAVTTTPVGATCEARRDGQAVGRVAPTPGLLRVTNSASPIQVSCDAPAHATGRTVIASRTDGSTAGLYFLAGGLIGLAAASATGAMYAYPADTHVALVPQSFPDVTQRDAFFDPIIARLREQVSGTTNDAPAVTLMEAEIVRLEGLRQAARIGV</sequence>
<name>A0A6M1LV33_9PROT</name>
<feature type="signal peptide" evidence="1">
    <location>
        <begin position="1"/>
        <end position="22"/>
    </location>
</feature>
<reference evidence="2 3" key="1">
    <citation type="submission" date="2020-02" db="EMBL/GenBank/DDBJ databases">
        <authorList>
            <person name="Kim H.M."/>
            <person name="Jeon C.O."/>
        </authorList>
    </citation>
    <scope>NUCLEOTIDE SEQUENCE [LARGE SCALE GENOMIC DNA]</scope>
    <source>
        <strain evidence="2 3">PeD5</strain>
    </source>
</reference>
<dbReference type="RefSeq" id="WP_164698274.1">
    <property type="nucleotide sequence ID" value="NZ_JAAIKB010000034.1"/>
</dbReference>